<dbReference type="GO" id="GO:0042941">
    <property type="term" value="P:D-alanine transmembrane transport"/>
    <property type="evidence" value="ECO:0007669"/>
    <property type="project" value="TreeGrafter"/>
</dbReference>
<dbReference type="InterPro" id="IPR027417">
    <property type="entry name" value="P-loop_NTPase"/>
</dbReference>
<dbReference type="PANTHER" id="PTHR45772">
    <property type="entry name" value="CONSERVED COMPONENT OF ABC TRANSPORTER FOR NATURAL AMINO ACIDS-RELATED"/>
    <property type="match status" value="1"/>
</dbReference>
<dbReference type="GO" id="GO:0016887">
    <property type="term" value="F:ATP hydrolysis activity"/>
    <property type="evidence" value="ECO:0007669"/>
    <property type="project" value="InterPro"/>
</dbReference>
<dbReference type="Proteomes" id="UP000823618">
    <property type="component" value="Unassembled WGS sequence"/>
</dbReference>
<dbReference type="CDD" id="cd03219">
    <property type="entry name" value="ABC_Mj1267_LivG_branched"/>
    <property type="match status" value="1"/>
</dbReference>
<name>A0A9D9N6U3_9FIRM</name>
<feature type="domain" description="ABC transporter" evidence="4">
    <location>
        <begin position="5"/>
        <end position="253"/>
    </location>
</feature>
<dbReference type="Gene3D" id="3.40.50.300">
    <property type="entry name" value="P-loop containing nucleotide triphosphate hydrolases"/>
    <property type="match status" value="1"/>
</dbReference>
<keyword evidence="2" id="KW-0547">Nucleotide-binding</keyword>
<gene>
    <name evidence="5" type="ORF">IAC13_00055</name>
</gene>
<accession>A0A9D9N6U3</accession>
<dbReference type="InterPro" id="IPR032823">
    <property type="entry name" value="BCA_ABC_TP_C"/>
</dbReference>
<dbReference type="PANTHER" id="PTHR45772:SF7">
    <property type="entry name" value="AMINO ACID ABC TRANSPORTER ATP-BINDING PROTEIN"/>
    <property type="match status" value="1"/>
</dbReference>
<evidence type="ECO:0000256" key="3">
    <source>
        <dbReference type="ARBA" id="ARBA00022840"/>
    </source>
</evidence>
<sequence length="253" mass="28302">MGALLEVKNLGISFGGLRAVDRFNITIQQKQLYGLIGPNGAGKTTVFNLLTGVYEPTDGVILLNGQKLVNMNPAKINQAGIARTFQNIRLFQNMTVLDNVKIAMHNQSHYHLLEGIFRLPNYFKEEAKMDQRALELLAVFDLDKEYKTLASNLPYGKQRKLEIARALATNPKLLLLDEPAAGMNPQETDELMKTIRFVRDHFGISILLIEHDMKLVTGICEEITVLNFGTELAHGTPEVVLNDPRVIKAYLGE</sequence>
<dbReference type="EMBL" id="JADIML010000001">
    <property type="protein sequence ID" value="MBO8462305.1"/>
    <property type="molecule type" value="Genomic_DNA"/>
</dbReference>
<dbReference type="Pfam" id="PF12399">
    <property type="entry name" value="BCA_ABC_TP_C"/>
    <property type="match status" value="1"/>
</dbReference>
<dbReference type="GO" id="GO:0005886">
    <property type="term" value="C:plasma membrane"/>
    <property type="evidence" value="ECO:0007669"/>
    <property type="project" value="TreeGrafter"/>
</dbReference>
<dbReference type="AlphaFoldDB" id="A0A9D9N6U3"/>
<dbReference type="InterPro" id="IPR051120">
    <property type="entry name" value="ABC_AA/LPS_Transport"/>
</dbReference>
<dbReference type="GO" id="GO:0015192">
    <property type="term" value="F:L-phenylalanine transmembrane transporter activity"/>
    <property type="evidence" value="ECO:0007669"/>
    <property type="project" value="TreeGrafter"/>
</dbReference>
<evidence type="ECO:0000256" key="2">
    <source>
        <dbReference type="ARBA" id="ARBA00022741"/>
    </source>
</evidence>
<dbReference type="SMART" id="SM00382">
    <property type="entry name" value="AAA"/>
    <property type="match status" value="1"/>
</dbReference>
<dbReference type="GO" id="GO:0015808">
    <property type="term" value="P:L-alanine transport"/>
    <property type="evidence" value="ECO:0007669"/>
    <property type="project" value="TreeGrafter"/>
</dbReference>
<proteinExistence type="predicted"/>
<dbReference type="GO" id="GO:1903806">
    <property type="term" value="P:L-isoleucine import across plasma membrane"/>
    <property type="evidence" value="ECO:0007669"/>
    <property type="project" value="TreeGrafter"/>
</dbReference>
<comment type="caution">
    <text evidence="5">The sequence shown here is derived from an EMBL/GenBank/DDBJ whole genome shotgun (WGS) entry which is preliminary data.</text>
</comment>
<dbReference type="GO" id="GO:0005304">
    <property type="term" value="F:L-valine transmembrane transporter activity"/>
    <property type="evidence" value="ECO:0007669"/>
    <property type="project" value="TreeGrafter"/>
</dbReference>
<protein>
    <submittedName>
        <fullName evidence="5">ABC transporter ATP-binding protein</fullName>
    </submittedName>
</protein>
<reference evidence="5" key="1">
    <citation type="submission" date="2020-10" db="EMBL/GenBank/DDBJ databases">
        <authorList>
            <person name="Gilroy R."/>
        </authorList>
    </citation>
    <scope>NUCLEOTIDE SEQUENCE</scope>
    <source>
        <strain evidence="5">E3-2379</strain>
    </source>
</reference>
<dbReference type="GO" id="GO:1903805">
    <property type="term" value="P:L-valine import across plasma membrane"/>
    <property type="evidence" value="ECO:0007669"/>
    <property type="project" value="TreeGrafter"/>
</dbReference>
<evidence type="ECO:0000256" key="1">
    <source>
        <dbReference type="ARBA" id="ARBA00022448"/>
    </source>
</evidence>
<evidence type="ECO:0000313" key="6">
    <source>
        <dbReference type="Proteomes" id="UP000823618"/>
    </source>
</evidence>
<dbReference type="GO" id="GO:0005524">
    <property type="term" value="F:ATP binding"/>
    <property type="evidence" value="ECO:0007669"/>
    <property type="project" value="UniProtKB-KW"/>
</dbReference>
<keyword evidence="1" id="KW-0813">Transport</keyword>
<evidence type="ECO:0000259" key="4">
    <source>
        <dbReference type="PROSITE" id="PS50893"/>
    </source>
</evidence>
<dbReference type="FunFam" id="3.40.50.300:FF:000421">
    <property type="entry name" value="Branched-chain amino acid ABC transporter ATP-binding protein"/>
    <property type="match status" value="1"/>
</dbReference>
<organism evidence="5 6">
    <name type="scientific">Candidatus Scybalomonas excrementavium</name>
    <dbReference type="NCBI Taxonomy" id="2840943"/>
    <lineage>
        <taxon>Bacteria</taxon>
        <taxon>Bacillati</taxon>
        <taxon>Bacillota</taxon>
        <taxon>Clostridia</taxon>
        <taxon>Lachnospirales</taxon>
        <taxon>Lachnospiraceae</taxon>
        <taxon>Lachnospiraceae incertae sedis</taxon>
        <taxon>Candidatus Scybalomonas</taxon>
    </lineage>
</organism>
<keyword evidence="3 5" id="KW-0067">ATP-binding</keyword>
<dbReference type="SUPFAM" id="SSF52540">
    <property type="entry name" value="P-loop containing nucleoside triphosphate hydrolases"/>
    <property type="match status" value="1"/>
</dbReference>
<dbReference type="GO" id="GO:0015188">
    <property type="term" value="F:L-isoleucine transmembrane transporter activity"/>
    <property type="evidence" value="ECO:0007669"/>
    <property type="project" value="TreeGrafter"/>
</dbReference>
<reference evidence="5" key="2">
    <citation type="journal article" date="2021" name="PeerJ">
        <title>Extensive microbial diversity within the chicken gut microbiome revealed by metagenomics and culture.</title>
        <authorList>
            <person name="Gilroy R."/>
            <person name="Ravi A."/>
            <person name="Getino M."/>
            <person name="Pursley I."/>
            <person name="Horton D.L."/>
            <person name="Alikhan N.F."/>
            <person name="Baker D."/>
            <person name="Gharbi K."/>
            <person name="Hall N."/>
            <person name="Watson M."/>
            <person name="Adriaenssens E.M."/>
            <person name="Foster-Nyarko E."/>
            <person name="Jarju S."/>
            <person name="Secka A."/>
            <person name="Antonio M."/>
            <person name="Oren A."/>
            <person name="Chaudhuri R.R."/>
            <person name="La Ragione R."/>
            <person name="Hildebrand F."/>
            <person name="Pallen M.J."/>
        </authorList>
    </citation>
    <scope>NUCLEOTIDE SEQUENCE</scope>
    <source>
        <strain evidence="5">E3-2379</strain>
    </source>
</reference>
<dbReference type="InterPro" id="IPR003593">
    <property type="entry name" value="AAA+_ATPase"/>
</dbReference>
<dbReference type="Pfam" id="PF00005">
    <property type="entry name" value="ABC_tran"/>
    <property type="match status" value="1"/>
</dbReference>
<dbReference type="PROSITE" id="PS50893">
    <property type="entry name" value="ABC_TRANSPORTER_2"/>
    <property type="match status" value="1"/>
</dbReference>
<dbReference type="InterPro" id="IPR003439">
    <property type="entry name" value="ABC_transporter-like_ATP-bd"/>
</dbReference>
<evidence type="ECO:0000313" key="5">
    <source>
        <dbReference type="EMBL" id="MBO8462305.1"/>
    </source>
</evidence>